<dbReference type="SMART" id="SM00267">
    <property type="entry name" value="GGDEF"/>
    <property type="match status" value="1"/>
</dbReference>
<dbReference type="Pfam" id="PF00989">
    <property type="entry name" value="PAS"/>
    <property type="match status" value="1"/>
</dbReference>
<dbReference type="PANTHER" id="PTHR44757">
    <property type="entry name" value="DIGUANYLATE CYCLASE DGCP"/>
    <property type="match status" value="1"/>
</dbReference>
<feature type="domain" description="PAS" evidence="4">
    <location>
        <begin position="142"/>
        <end position="212"/>
    </location>
</feature>
<dbReference type="CDD" id="cd00130">
    <property type="entry name" value="PAS"/>
    <property type="match status" value="1"/>
</dbReference>
<sequence length="693" mass="77231">MALPIQIHTLIVEDSEEDTELLLRELQKGGYDPIHERVETRESLQAALDNRRWDIVFSDYTMPQFKGTEALALLRERGNDTPFLFVSGTIGEDRAVAAMKAGADDYIIKGNLKRLIPAVNRELREAEVRRERKKAEEALQESNQTLEAVVQSSPLAIIVIDPTGNVRMWNPAAEQILGWSAREVLGRPIPIRPEETKKETRDREVKRFVNLERRYKRKDGVLIDTSISTSLLCNNKGEISGVMWIIADITERKRAEATIKQMAYYDTLTALPSRTLLHDRLQQAIPAAADENKSVGLLLLDLDRFREINDTLGHHRGDALLQQIGPRLHAVLQPSDTIARLGGDEFAVMLPRIDSEQAALAAGRLLKALEKPFLIEGIPIVIEASIGIALSPEHGENPDSLIQHADIAMYVAKENKKGVALYSSKVDKHSPRRLALLGELREAIENNHLFLVYQPKIHLWTRRVIGVEALVRWQHPQYGVIPPDQFITTAEHSGLIQPLTLWVVKTALAQCKIWQREGKAPNVAVNLSARNLEDPKLPDQIAELLEASGVGSASLNLEITESALMVNPAQAMETLTHLNNMDIQLSIDDFGTGYSSLGYLKKLPVHQIKIDKSFVKEMATDEEDAIIVRSTIELTHNLGLKVVAEGVESEEVLEKLAALDCDAAQGYHISPPLPPSELNAWFTDTAPAKGWNL</sequence>
<dbReference type="InterPro" id="IPR052155">
    <property type="entry name" value="Biofilm_reg_signaling"/>
</dbReference>
<dbReference type="PROSITE" id="PS50110">
    <property type="entry name" value="RESPONSE_REGULATORY"/>
    <property type="match status" value="1"/>
</dbReference>
<comment type="caution">
    <text evidence="8">The sequence shown here is derived from an EMBL/GenBank/DDBJ whole genome shotgun (WGS) entry which is preliminary data.</text>
</comment>
<feature type="domain" description="EAL" evidence="6">
    <location>
        <begin position="433"/>
        <end position="686"/>
    </location>
</feature>
<dbReference type="Gene3D" id="3.30.450.20">
    <property type="entry name" value="PAS domain"/>
    <property type="match status" value="1"/>
</dbReference>
<dbReference type="FunFam" id="3.20.20.450:FF:000001">
    <property type="entry name" value="Cyclic di-GMP phosphodiesterase yahA"/>
    <property type="match status" value="1"/>
</dbReference>
<reference evidence="8 9" key="1">
    <citation type="journal article" date="2020" name="Nature">
        <title>Bacterial chemolithoautotrophy via manganese oxidation.</title>
        <authorList>
            <person name="Yu H."/>
            <person name="Leadbetter J.R."/>
        </authorList>
    </citation>
    <scope>NUCLEOTIDE SEQUENCE [LARGE SCALE GENOMIC DNA]</scope>
    <source>
        <strain evidence="8 9">Mn-1</strain>
    </source>
</reference>
<dbReference type="InterPro" id="IPR035965">
    <property type="entry name" value="PAS-like_dom_sf"/>
</dbReference>
<dbReference type="SUPFAM" id="SSF55785">
    <property type="entry name" value="PYP-like sensor domain (PAS domain)"/>
    <property type="match status" value="1"/>
</dbReference>
<name>A0A7X6DTV1_9BACT</name>
<dbReference type="RefSeq" id="WP_168062863.1">
    <property type="nucleotide sequence ID" value="NZ_VTOW01000004.1"/>
</dbReference>
<dbReference type="SUPFAM" id="SSF52172">
    <property type="entry name" value="CheY-like"/>
    <property type="match status" value="1"/>
</dbReference>
<dbReference type="InterPro" id="IPR011006">
    <property type="entry name" value="CheY-like_superfamily"/>
</dbReference>
<keyword evidence="9" id="KW-1185">Reference proteome</keyword>
<dbReference type="InterPro" id="IPR000700">
    <property type="entry name" value="PAS-assoc_C"/>
</dbReference>
<dbReference type="CDD" id="cd00156">
    <property type="entry name" value="REC"/>
    <property type="match status" value="1"/>
</dbReference>
<feature type="domain" description="Response regulatory" evidence="3">
    <location>
        <begin position="8"/>
        <end position="124"/>
    </location>
</feature>
<protein>
    <submittedName>
        <fullName evidence="8">EAL domain-containing protein</fullName>
    </submittedName>
</protein>
<dbReference type="InterPro" id="IPR001610">
    <property type="entry name" value="PAC"/>
</dbReference>
<dbReference type="InterPro" id="IPR001633">
    <property type="entry name" value="EAL_dom"/>
</dbReference>
<dbReference type="SUPFAM" id="SSF141868">
    <property type="entry name" value="EAL domain-like"/>
    <property type="match status" value="1"/>
</dbReference>
<dbReference type="InterPro" id="IPR013767">
    <property type="entry name" value="PAS_fold"/>
</dbReference>
<evidence type="ECO:0000259" key="4">
    <source>
        <dbReference type="PROSITE" id="PS50112"/>
    </source>
</evidence>
<evidence type="ECO:0000256" key="1">
    <source>
        <dbReference type="PROSITE-ProRule" id="PRU00169"/>
    </source>
</evidence>
<dbReference type="Pfam" id="PF00990">
    <property type="entry name" value="GGDEF"/>
    <property type="match status" value="1"/>
</dbReference>
<keyword evidence="1" id="KW-0597">Phosphoprotein</keyword>
<feature type="domain" description="PAC" evidence="5">
    <location>
        <begin position="209"/>
        <end position="261"/>
    </location>
</feature>
<dbReference type="InterPro" id="IPR029787">
    <property type="entry name" value="Nucleotide_cyclase"/>
</dbReference>
<dbReference type="Pfam" id="PF00563">
    <property type="entry name" value="EAL"/>
    <property type="match status" value="1"/>
</dbReference>
<dbReference type="InterPro" id="IPR000160">
    <property type="entry name" value="GGDEF_dom"/>
</dbReference>
<dbReference type="SMART" id="SM00052">
    <property type="entry name" value="EAL"/>
    <property type="match status" value="1"/>
</dbReference>
<dbReference type="NCBIfam" id="TIGR00229">
    <property type="entry name" value="sensory_box"/>
    <property type="match status" value="1"/>
</dbReference>
<dbReference type="Gene3D" id="3.40.50.2300">
    <property type="match status" value="1"/>
</dbReference>
<dbReference type="Gene3D" id="3.30.70.270">
    <property type="match status" value="1"/>
</dbReference>
<dbReference type="SMART" id="SM00448">
    <property type="entry name" value="REC"/>
    <property type="match status" value="1"/>
</dbReference>
<gene>
    <name evidence="8" type="ORF">MNODULE_19455</name>
</gene>
<dbReference type="CDD" id="cd01949">
    <property type="entry name" value="GGDEF"/>
    <property type="match status" value="1"/>
</dbReference>
<dbReference type="GO" id="GO:0006355">
    <property type="term" value="P:regulation of DNA-templated transcription"/>
    <property type="evidence" value="ECO:0007669"/>
    <property type="project" value="InterPro"/>
</dbReference>
<dbReference type="AlphaFoldDB" id="A0A7X6DTV1"/>
<proteinExistence type="predicted"/>
<dbReference type="PROSITE" id="PS50113">
    <property type="entry name" value="PAC"/>
    <property type="match status" value="1"/>
</dbReference>
<dbReference type="PROSITE" id="PS50112">
    <property type="entry name" value="PAS"/>
    <property type="match status" value="1"/>
</dbReference>
<dbReference type="Pfam" id="PF00072">
    <property type="entry name" value="Response_reg"/>
    <property type="match status" value="1"/>
</dbReference>
<dbReference type="SUPFAM" id="SSF55073">
    <property type="entry name" value="Nucleotide cyclase"/>
    <property type="match status" value="1"/>
</dbReference>
<dbReference type="PANTHER" id="PTHR44757:SF2">
    <property type="entry name" value="BIOFILM ARCHITECTURE MAINTENANCE PROTEIN MBAA"/>
    <property type="match status" value="1"/>
</dbReference>
<evidence type="ECO:0000313" key="8">
    <source>
        <dbReference type="EMBL" id="NKE72933.1"/>
    </source>
</evidence>
<dbReference type="GO" id="GO:0000160">
    <property type="term" value="P:phosphorelay signal transduction system"/>
    <property type="evidence" value="ECO:0007669"/>
    <property type="project" value="InterPro"/>
</dbReference>
<dbReference type="Gene3D" id="3.20.20.450">
    <property type="entry name" value="EAL domain"/>
    <property type="match status" value="1"/>
</dbReference>
<evidence type="ECO:0000259" key="6">
    <source>
        <dbReference type="PROSITE" id="PS50883"/>
    </source>
</evidence>
<dbReference type="InterPro" id="IPR035919">
    <property type="entry name" value="EAL_sf"/>
</dbReference>
<evidence type="ECO:0000313" key="9">
    <source>
        <dbReference type="Proteomes" id="UP000534783"/>
    </source>
</evidence>
<accession>A0A7X6DTV1</accession>
<dbReference type="PROSITE" id="PS50887">
    <property type="entry name" value="GGDEF"/>
    <property type="match status" value="1"/>
</dbReference>
<feature type="coiled-coil region" evidence="2">
    <location>
        <begin position="116"/>
        <end position="152"/>
    </location>
</feature>
<evidence type="ECO:0000256" key="2">
    <source>
        <dbReference type="SAM" id="Coils"/>
    </source>
</evidence>
<dbReference type="SMART" id="SM00091">
    <property type="entry name" value="PAS"/>
    <property type="match status" value="1"/>
</dbReference>
<dbReference type="NCBIfam" id="TIGR00254">
    <property type="entry name" value="GGDEF"/>
    <property type="match status" value="1"/>
</dbReference>
<keyword evidence="2" id="KW-0175">Coiled coil</keyword>
<feature type="domain" description="GGDEF" evidence="7">
    <location>
        <begin position="293"/>
        <end position="424"/>
    </location>
</feature>
<dbReference type="InterPro" id="IPR043128">
    <property type="entry name" value="Rev_trsase/Diguanyl_cyclase"/>
</dbReference>
<dbReference type="InterPro" id="IPR000014">
    <property type="entry name" value="PAS"/>
</dbReference>
<evidence type="ECO:0000259" key="5">
    <source>
        <dbReference type="PROSITE" id="PS50113"/>
    </source>
</evidence>
<dbReference type="Proteomes" id="UP000534783">
    <property type="component" value="Unassembled WGS sequence"/>
</dbReference>
<dbReference type="InterPro" id="IPR001789">
    <property type="entry name" value="Sig_transdc_resp-reg_receiver"/>
</dbReference>
<evidence type="ECO:0000259" key="3">
    <source>
        <dbReference type="PROSITE" id="PS50110"/>
    </source>
</evidence>
<dbReference type="CDD" id="cd01948">
    <property type="entry name" value="EAL"/>
    <property type="match status" value="1"/>
</dbReference>
<dbReference type="PROSITE" id="PS50883">
    <property type="entry name" value="EAL"/>
    <property type="match status" value="1"/>
</dbReference>
<feature type="modified residue" description="4-aspartylphosphate" evidence="1">
    <location>
        <position position="59"/>
    </location>
</feature>
<organism evidence="8 9">
    <name type="scientific">Candidatus Manganitrophus noduliformans</name>
    <dbReference type="NCBI Taxonomy" id="2606439"/>
    <lineage>
        <taxon>Bacteria</taxon>
        <taxon>Pseudomonadati</taxon>
        <taxon>Nitrospirota</taxon>
        <taxon>Nitrospiria</taxon>
        <taxon>Candidatus Troglogloeales</taxon>
        <taxon>Candidatus Manganitrophaceae</taxon>
        <taxon>Candidatus Manganitrophus</taxon>
    </lineage>
</organism>
<evidence type="ECO:0000259" key="7">
    <source>
        <dbReference type="PROSITE" id="PS50887"/>
    </source>
</evidence>
<dbReference type="SMART" id="SM00086">
    <property type="entry name" value="PAC"/>
    <property type="match status" value="1"/>
</dbReference>
<dbReference type="EMBL" id="VTOW01000004">
    <property type="protein sequence ID" value="NKE72933.1"/>
    <property type="molecule type" value="Genomic_DNA"/>
</dbReference>